<dbReference type="Proteomes" id="UP001201980">
    <property type="component" value="Unassembled WGS sequence"/>
</dbReference>
<dbReference type="AlphaFoldDB" id="A0AAD5WV34"/>
<organism evidence="2 3">
    <name type="scientific">Zalerion maritima</name>
    <dbReference type="NCBI Taxonomy" id="339359"/>
    <lineage>
        <taxon>Eukaryota</taxon>
        <taxon>Fungi</taxon>
        <taxon>Dikarya</taxon>
        <taxon>Ascomycota</taxon>
        <taxon>Pezizomycotina</taxon>
        <taxon>Sordariomycetes</taxon>
        <taxon>Lulworthiomycetidae</taxon>
        <taxon>Lulworthiales</taxon>
        <taxon>Lulworthiaceae</taxon>
        <taxon>Zalerion</taxon>
    </lineage>
</organism>
<sequence>MQTTRGSKWHNYSTDEVFSKLSPGEAPRKHRQDRGEEAKWSPWRRNFGQQLEQHQGSQRFRFSHWAMINEMPNRQMQMASKALGQLEASVAYPASDQPPDLREIWGIVFRKISASLAL</sequence>
<keyword evidence="3" id="KW-1185">Reference proteome</keyword>
<gene>
    <name evidence="2" type="ORF">MKZ38_000876</name>
</gene>
<evidence type="ECO:0000313" key="2">
    <source>
        <dbReference type="EMBL" id="KAJ2906621.1"/>
    </source>
</evidence>
<protein>
    <submittedName>
        <fullName evidence="2">Uncharacterized protein</fullName>
    </submittedName>
</protein>
<name>A0AAD5WV34_9PEZI</name>
<reference evidence="2" key="1">
    <citation type="submission" date="2022-07" db="EMBL/GenBank/DDBJ databases">
        <title>Draft genome sequence of Zalerion maritima ATCC 34329, a (micro)plastics degrading marine fungus.</title>
        <authorList>
            <person name="Paco A."/>
            <person name="Goncalves M.F.M."/>
            <person name="Rocha-Santos T.A.P."/>
            <person name="Alves A."/>
        </authorList>
    </citation>
    <scope>NUCLEOTIDE SEQUENCE</scope>
    <source>
        <strain evidence="2">ATCC 34329</strain>
    </source>
</reference>
<dbReference type="EMBL" id="JAKWBI020000011">
    <property type="protein sequence ID" value="KAJ2906621.1"/>
    <property type="molecule type" value="Genomic_DNA"/>
</dbReference>
<feature type="region of interest" description="Disordered" evidence="1">
    <location>
        <begin position="1"/>
        <end position="42"/>
    </location>
</feature>
<accession>A0AAD5WV34</accession>
<evidence type="ECO:0000313" key="3">
    <source>
        <dbReference type="Proteomes" id="UP001201980"/>
    </source>
</evidence>
<feature type="compositionally biased region" description="Polar residues" evidence="1">
    <location>
        <begin position="1"/>
        <end position="16"/>
    </location>
</feature>
<proteinExistence type="predicted"/>
<comment type="caution">
    <text evidence="2">The sequence shown here is derived from an EMBL/GenBank/DDBJ whole genome shotgun (WGS) entry which is preliminary data.</text>
</comment>
<evidence type="ECO:0000256" key="1">
    <source>
        <dbReference type="SAM" id="MobiDB-lite"/>
    </source>
</evidence>